<dbReference type="GO" id="GO:0030246">
    <property type="term" value="F:carbohydrate binding"/>
    <property type="evidence" value="ECO:0007669"/>
    <property type="project" value="InterPro"/>
</dbReference>
<sequence>MKTTNFWSLSLLAATLMVGGLSFNSCKKDEVEPVPEVVENPLEKEAYFITGKVTDGTNALADVSVSAGKVSAKTDASGAYQIEVDKKGSFELSFAKDGYITIKNEVTVDSKAEKGATVFYSQILTKQAEAVKVTPEKDALLVITQNTEAFVPAGAVEKETDIAITSFVPAADKKLKEVADKAVSTSTPQTTSSALALSSFDCQPDGVKFEKPLEIRVKALEADNDVYFTEVKHYVNGTDNAEVIYDDSDKSYVLQLDGFSVHELRVVTDLSAEPNSETLLSEEVDNLGKTTAVSKDFSVKAKEGWKVVSKSKGVTGDVEAMLMAALRNVLASEGVSEIAMSKSMAVSGDMKMTVTYKQAVIRYTIRVKTNRGVESIVVEQYGAVSQNIEKEQGNMKPEHN</sequence>
<comment type="caution">
    <text evidence="2">The sequence shown here is derived from an EMBL/GenBank/DDBJ whole genome shotgun (WGS) entry which is preliminary data.</text>
</comment>
<name>A0A0F5IT54_9BACT</name>
<feature type="chain" id="PRO_5002488433" description="Carboxypeptidase regulatory-like domain-containing protein" evidence="1">
    <location>
        <begin position="28"/>
        <end position="400"/>
    </location>
</feature>
<evidence type="ECO:0008006" key="4">
    <source>
        <dbReference type="Google" id="ProtNLM"/>
    </source>
</evidence>
<dbReference type="SUPFAM" id="SSF49452">
    <property type="entry name" value="Starch-binding domain-like"/>
    <property type="match status" value="1"/>
</dbReference>
<accession>A0A0F5IT54</accession>
<protein>
    <recommendedName>
        <fullName evidence="4">Carboxypeptidase regulatory-like domain-containing protein</fullName>
    </recommendedName>
</protein>
<organism evidence="2 3">
    <name type="scientific">Parabacteroides goldsteinii DSM 19448 = WAL 12034</name>
    <dbReference type="NCBI Taxonomy" id="927665"/>
    <lineage>
        <taxon>Bacteria</taxon>
        <taxon>Pseudomonadati</taxon>
        <taxon>Bacteroidota</taxon>
        <taxon>Bacteroidia</taxon>
        <taxon>Bacteroidales</taxon>
        <taxon>Tannerellaceae</taxon>
        <taxon>Parabacteroides</taxon>
    </lineage>
</organism>
<dbReference type="RefSeq" id="WP_046147180.1">
    <property type="nucleotide sequence ID" value="NZ_KQ033913.1"/>
</dbReference>
<evidence type="ECO:0000256" key="1">
    <source>
        <dbReference type="SAM" id="SignalP"/>
    </source>
</evidence>
<keyword evidence="1" id="KW-0732">Signal</keyword>
<gene>
    <name evidence="2" type="ORF">HMPREF1535_03960</name>
</gene>
<dbReference type="PATRIC" id="fig|927665.4.peg.4068"/>
<dbReference type="AlphaFoldDB" id="A0A0F5IT54"/>
<dbReference type="InterPro" id="IPR013784">
    <property type="entry name" value="Carb-bd-like_fold"/>
</dbReference>
<reference evidence="2 3" key="1">
    <citation type="submission" date="2013-04" db="EMBL/GenBank/DDBJ databases">
        <title>The Genome Sequence of Parabacteroides goldsteinii DSM 19448.</title>
        <authorList>
            <consortium name="The Broad Institute Genomics Platform"/>
            <person name="Earl A."/>
            <person name="Ward D."/>
            <person name="Feldgarden M."/>
            <person name="Gevers D."/>
            <person name="Martens E."/>
            <person name="Sakamoto M."/>
            <person name="Benno Y."/>
            <person name="Song Y."/>
            <person name="Liu C."/>
            <person name="Lee J."/>
            <person name="Bolanos M."/>
            <person name="Vaisanen M.L."/>
            <person name="Finegold S.M."/>
            <person name="Walker B."/>
            <person name="Young S."/>
            <person name="Zeng Q."/>
            <person name="Gargeya S."/>
            <person name="Fitzgerald M."/>
            <person name="Haas B."/>
            <person name="Abouelleil A."/>
            <person name="Allen A.W."/>
            <person name="Alvarado L."/>
            <person name="Arachchi H.M."/>
            <person name="Berlin A.M."/>
            <person name="Chapman S.B."/>
            <person name="Gainer-Dewar J."/>
            <person name="Goldberg J."/>
            <person name="Griggs A."/>
            <person name="Gujja S."/>
            <person name="Hansen M."/>
            <person name="Howarth C."/>
            <person name="Imamovic A."/>
            <person name="Ireland A."/>
            <person name="Larimer J."/>
            <person name="McCowan C."/>
            <person name="Murphy C."/>
            <person name="Pearson M."/>
            <person name="Poon T.W."/>
            <person name="Priest M."/>
            <person name="Roberts A."/>
            <person name="Saif S."/>
            <person name="Shea T."/>
            <person name="Sisk P."/>
            <person name="Sykes S."/>
            <person name="Wortman J."/>
            <person name="Nusbaum C."/>
            <person name="Birren B."/>
        </authorList>
    </citation>
    <scope>NUCLEOTIDE SEQUENCE [LARGE SCALE GENOMIC DNA]</scope>
    <source>
        <strain evidence="2 3">DSM 19448</strain>
    </source>
</reference>
<evidence type="ECO:0000313" key="2">
    <source>
        <dbReference type="EMBL" id="KKB48731.1"/>
    </source>
</evidence>
<dbReference type="HOGENOM" id="CLU_668777_0_0_10"/>
<dbReference type="Gene3D" id="2.60.40.1120">
    <property type="entry name" value="Carboxypeptidase-like, regulatory domain"/>
    <property type="match status" value="1"/>
</dbReference>
<proteinExistence type="predicted"/>
<dbReference type="STRING" id="927665.HMPREF1535_03960"/>
<dbReference type="Proteomes" id="UP000033047">
    <property type="component" value="Unassembled WGS sequence"/>
</dbReference>
<feature type="signal peptide" evidence="1">
    <location>
        <begin position="1"/>
        <end position="27"/>
    </location>
</feature>
<dbReference type="EMBL" id="AQHV01000021">
    <property type="protein sequence ID" value="KKB48731.1"/>
    <property type="molecule type" value="Genomic_DNA"/>
</dbReference>
<evidence type="ECO:0000313" key="3">
    <source>
        <dbReference type="Proteomes" id="UP000033047"/>
    </source>
</evidence>